<organism evidence="4 5">
    <name type="scientific">Bacillus aquiflavi</name>
    <dbReference type="NCBI Taxonomy" id="2672567"/>
    <lineage>
        <taxon>Bacteria</taxon>
        <taxon>Bacillati</taxon>
        <taxon>Bacillota</taxon>
        <taxon>Bacilli</taxon>
        <taxon>Bacillales</taxon>
        <taxon>Bacillaceae</taxon>
        <taxon>Bacillus</taxon>
    </lineage>
</organism>
<evidence type="ECO:0000313" key="3">
    <source>
        <dbReference type="EMBL" id="MBA4536839.1"/>
    </source>
</evidence>
<dbReference type="RefSeq" id="WP_163241426.1">
    <property type="nucleotide sequence ID" value="NZ_CP082780.1"/>
</dbReference>
<dbReference type="EMBL" id="JAAIWN010000012">
    <property type="protein sequence ID" value="NEY81206.1"/>
    <property type="molecule type" value="Genomic_DNA"/>
</dbReference>
<sequence>MLSEPQKRISVKALTVWRIYGIISSVIFLLLVGALIVYTIIAEWPYWYAAAAAVLLIVEAYITISIVPSVRWKRWRYEVREEEIELQRGIIVVKRTLIPMVRVQHVDTKQGPILKKYGLATITIATAASVHEIPALVEKEAEELRVSISKLARVANEDV</sequence>
<protein>
    <submittedName>
        <fullName evidence="4">PH domain-containing protein</fullName>
    </submittedName>
</protein>
<dbReference type="PANTHER" id="PTHR34473">
    <property type="entry name" value="UPF0699 TRANSMEMBRANE PROTEIN YDBS"/>
    <property type="match status" value="1"/>
</dbReference>
<dbReference type="PANTHER" id="PTHR34473:SF2">
    <property type="entry name" value="UPF0699 TRANSMEMBRANE PROTEIN YDBT"/>
    <property type="match status" value="1"/>
</dbReference>
<keyword evidence="5" id="KW-1185">Reference proteome</keyword>
<dbReference type="Proteomes" id="UP000570010">
    <property type="component" value="Unassembled WGS sequence"/>
</dbReference>
<accession>A0A6B3W027</accession>
<evidence type="ECO:0000256" key="1">
    <source>
        <dbReference type="SAM" id="Phobius"/>
    </source>
</evidence>
<reference evidence="4 5" key="1">
    <citation type="submission" date="2020-02" db="EMBL/GenBank/DDBJ databases">
        <title>Bacillus aquiflavi sp. nov., isolated from yellow water of strong flavor Chinese baijiu in Yibin region of China.</title>
        <authorList>
            <person name="Xie J."/>
        </authorList>
    </citation>
    <scope>NUCLEOTIDE SEQUENCE [LARGE SCALE GENOMIC DNA]</scope>
    <source>
        <strain evidence="4 5">3H-10</strain>
    </source>
</reference>
<gene>
    <name evidence="4" type="ORF">G4D64_06685</name>
    <name evidence="3" type="ORF">H1Z61_06720</name>
</gene>
<reference evidence="3 6" key="2">
    <citation type="submission" date="2020-07" db="EMBL/GenBank/DDBJ databases">
        <authorList>
            <person name="Feng H."/>
        </authorList>
    </citation>
    <scope>NUCLEOTIDE SEQUENCE [LARGE SCALE GENOMIC DNA]</scope>
    <source>
        <strain evidence="6">s-12</strain>
        <strain evidence="3">S-12</strain>
    </source>
</reference>
<dbReference type="Pfam" id="PF03703">
    <property type="entry name" value="bPH_2"/>
    <property type="match status" value="1"/>
</dbReference>
<comment type="caution">
    <text evidence="4">The sequence shown here is derived from an EMBL/GenBank/DDBJ whole genome shotgun (WGS) entry which is preliminary data.</text>
</comment>
<keyword evidence="1" id="KW-0812">Transmembrane</keyword>
<evidence type="ECO:0000313" key="5">
    <source>
        <dbReference type="Proteomes" id="UP000472971"/>
    </source>
</evidence>
<dbReference type="InterPro" id="IPR005182">
    <property type="entry name" value="YdbS-like_PH"/>
</dbReference>
<name>A0A6B3W027_9BACI</name>
<keyword evidence="1" id="KW-0472">Membrane</keyword>
<dbReference type="Proteomes" id="UP000472971">
    <property type="component" value="Unassembled WGS sequence"/>
</dbReference>
<feature type="transmembrane region" description="Helical" evidence="1">
    <location>
        <begin position="47"/>
        <end position="67"/>
    </location>
</feature>
<proteinExistence type="predicted"/>
<feature type="domain" description="YdbS-like PH" evidence="2">
    <location>
        <begin position="72"/>
        <end position="145"/>
    </location>
</feature>
<evidence type="ECO:0000313" key="4">
    <source>
        <dbReference type="EMBL" id="NEY81206.1"/>
    </source>
</evidence>
<dbReference type="EMBL" id="JACEIO010000012">
    <property type="protein sequence ID" value="MBA4536839.1"/>
    <property type="molecule type" value="Genomic_DNA"/>
</dbReference>
<dbReference type="AlphaFoldDB" id="A0A6B3W027"/>
<evidence type="ECO:0000259" key="2">
    <source>
        <dbReference type="Pfam" id="PF03703"/>
    </source>
</evidence>
<keyword evidence="1" id="KW-1133">Transmembrane helix</keyword>
<evidence type="ECO:0000313" key="6">
    <source>
        <dbReference type="Proteomes" id="UP000570010"/>
    </source>
</evidence>
<feature type="transmembrane region" description="Helical" evidence="1">
    <location>
        <begin position="20"/>
        <end position="41"/>
    </location>
</feature>